<evidence type="ECO:0000256" key="3">
    <source>
        <dbReference type="ARBA" id="ARBA00022723"/>
    </source>
</evidence>
<dbReference type="InterPro" id="IPR037364">
    <property type="entry name" value="Sec23"/>
</dbReference>
<dbReference type="InterPro" id="IPR006900">
    <property type="entry name" value="Sec23/24_helical_dom"/>
</dbReference>
<organism evidence="16 17">
    <name type="scientific">Coccomyxa subellipsoidea</name>
    <dbReference type="NCBI Taxonomy" id="248742"/>
    <lineage>
        <taxon>Eukaryota</taxon>
        <taxon>Viridiplantae</taxon>
        <taxon>Chlorophyta</taxon>
        <taxon>core chlorophytes</taxon>
        <taxon>Trebouxiophyceae</taxon>
        <taxon>Trebouxiophyceae incertae sedis</taxon>
        <taxon>Coccomyxaceae</taxon>
        <taxon>Coccomyxa</taxon>
    </lineage>
</organism>
<evidence type="ECO:0000256" key="1">
    <source>
        <dbReference type="ARBA" id="ARBA00009210"/>
    </source>
</evidence>
<evidence type="ECO:0000256" key="10">
    <source>
        <dbReference type="RuleBase" id="RU365030"/>
    </source>
</evidence>
<dbReference type="InterPro" id="IPR036175">
    <property type="entry name" value="Sec23/24_helical_dom_sf"/>
</dbReference>
<feature type="domain" description="Sec23/Sec24 trunk" evidence="13">
    <location>
        <begin position="122"/>
        <end position="390"/>
    </location>
</feature>
<comment type="subcellular location">
    <subcellularLocation>
        <location evidence="10">Cytoplasmic vesicle</location>
        <location evidence="10">COPII-coated vesicle membrane</location>
        <topology evidence="10">Peripheral membrane protein</topology>
        <orientation evidence="10">Cytoplasmic side</orientation>
    </subcellularLocation>
    <subcellularLocation>
        <location evidence="10">Endoplasmic reticulum membrane</location>
        <topology evidence="10">Peripheral membrane protein</topology>
        <orientation evidence="10">Cytoplasmic side</orientation>
    </subcellularLocation>
</comment>
<dbReference type="Pfam" id="PF00626">
    <property type="entry name" value="Gelsolin"/>
    <property type="match status" value="1"/>
</dbReference>
<keyword evidence="2 10" id="KW-0813">Transport</keyword>
<evidence type="ECO:0000313" key="17">
    <source>
        <dbReference type="Proteomes" id="UP001491310"/>
    </source>
</evidence>
<dbReference type="Pfam" id="PF04811">
    <property type="entry name" value="Sec23_trunk"/>
    <property type="match status" value="1"/>
</dbReference>
<keyword evidence="3 10" id="KW-0479">Metal-binding</keyword>
<keyword evidence="17" id="KW-1185">Reference proteome</keyword>
<proteinExistence type="inferred from homology"/>
<dbReference type="Pfam" id="PF08033">
    <property type="entry name" value="Sec23_BS"/>
    <property type="match status" value="1"/>
</dbReference>
<evidence type="ECO:0000256" key="2">
    <source>
        <dbReference type="ARBA" id="ARBA00022448"/>
    </source>
</evidence>
<sequence>MADFVSLEEQDGLRLSWNIWPNSRIEATKAVIPFASLYTPNKRIANLQVCPYDPVLCKTCGAVLNSYAQCDYNAALWGCPFCHTRNHFPSQYRGISEQQLPAELYQEYNTIEYIQQQQKPVMPPAYMFVVDTSVAEDELRACVASLSQALTTLPEYAQVGLVTYGTHVHVHELGFAECAKSYVFQGSREYTTQQVVEQLGLVNKMPARKGGPGQPAMPMPASPGSRFILPMSECEFTINAVLDELQRDVFPTLTEHRPSRCTGTALQVAASLMGAALQPGACAARLMLFVGGPSTDGAGKVVEKELSEPIRSHEDLAKDRAPHYKKARRFFDGVASQLVQQQHSLDVFACALDQVGLAEMKPVVDMSGGMVVQTDTFLNPVFKESFKRVFVPPGAPGSLDIASNATFEVIPSRGVKVAGLLGPAAAMDKKSSSIADTPVGIGGTTLWKLAGLDASTTLCTFYEIMPQSKEAAAQDGQFFIQFITRYLHADGSHRVRATTFTRRWTDGSSLGDLMAGFDQEAAAVVMARLATFKMETEEDFDATRWIDRNLIRLASRFGDYRPNDPSSFALNENMSYYPQFMFNLRRSQFVQVFGNSPDETANCRLSLNKETTQEATVMIQPSLASYALGEAEPFSEPVLLDVTSIAPDRILLLDSYFYVVVFHGSSIAQWRKDGFHLNPDHAHFKELLEAPKKDASAILQRRFPVPRLVDCDQNGSQARFLLARLNPSSTYQSQASMSAEVIMTDDVSLSVFTEHLTKLATQT</sequence>
<dbReference type="Gene3D" id="2.30.30.380">
    <property type="entry name" value="Zn-finger domain of Sec23/24"/>
    <property type="match status" value="1"/>
</dbReference>
<evidence type="ECO:0000256" key="6">
    <source>
        <dbReference type="ARBA" id="ARBA00022892"/>
    </source>
</evidence>
<evidence type="ECO:0000256" key="7">
    <source>
        <dbReference type="ARBA" id="ARBA00022927"/>
    </source>
</evidence>
<dbReference type="Gene3D" id="3.40.20.10">
    <property type="entry name" value="Severin"/>
    <property type="match status" value="1"/>
</dbReference>
<feature type="domain" description="Sec23/Sec24 helical" evidence="14">
    <location>
        <begin position="518"/>
        <end position="615"/>
    </location>
</feature>
<dbReference type="InterPro" id="IPR029006">
    <property type="entry name" value="ADF-H/Gelsolin-like_dom_sf"/>
</dbReference>
<keyword evidence="10" id="KW-0963">Cytoplasm</keyword>
<dbReference type="SUPFAM" id="SSF81995">
    <property type="entry name" value="beta-sandwich domain of Sec23/24"/>
    <property type="match status" value="1"/>
</dbReference>
<keyword evidence="6 10" id="KW-0931">ER-Golgi transport</keyword>
<dbReference type="InterPro" id="IPR006895">
    <property type="entry name" value="Znf_Sec23_Sec24"/>
</dbReference>
<dbReference type="SUPFAM" id="SSF82919">
    <property type="entry name" value="Zn-finger domain of Sec23/24"/>
    <property type="match status" value="1"/>
</dbReference>
<evidence type="ECO:0000256" key="4">
    <source>
        <dbReference type="ARBA" id="ARBA00022824"/>
    </source>
</evidence>
<dbReference type="InterPro" id="IPR036465">
    <property type="entry name" value="vWFA_dom_sf"/>
</dbReference>
<protein>
    <recommendedName>
        <fullName evidence="10">Protein transport protein SEC23</fullName>
    </recommendedName>
</protein>
<evidence type="ECO:0000259" key="12">
    <source>
        <dbReference type="Pfam" id="PF04810"/>
    </source>
</evidence>
<evidence type="ECO:0000259" key="11">
    <source>
        <dbReference type="Pfam" id="PF00626"/>
    </source>
</evidence>
<keyword evidence="8 10" id="KW-0472">Membrane</keyword>
<dbReference type="PANTHER" id="PTHR11141">
    <property type="entry name" value="PROTEIN TRANSPORT PROTEIN SEC23"/>
    <property type="match status" value="1"/>
</dbReference>
<dbReference type="SUPFAM" id="SSF81811">
    <property type="entry name" value="Helical domain of Sec23/24"/>
    <property type="match status" value="1"/>
</dbReference>
<accession>A0ABR2YHN7</accession>
<dbReference type="SUPFAM" id="SSF82754">
    <property type="entry name" value="C-terminal, gelsolin-like domain of Sec23/24"/>
    <property type="match status" value="1"/>
</dbReference>
<dbReference type="Gene3D" id="2.60.40.1670">
    <property type="entry name" value="beta-sandwich domain of Sec23/24"/>
    <property type="match status" value="1"/>
</dbReference>
<evidence type="ECO:0000256" key="5">
    <source>
        <dbReference type="ARBA" id="ARBA00022833"/>
    </source>
</evidence>
<dbReference type="InterPro" id="IPR012990">
    <property type="entry name" value="Beta-sandwich_Sec23_24"/>
</dbReference>
<keyword evidence="4 10" id="KW-0256">Endoplasmic reticulum</keyword>
<evidence type="ECO:0000259" key="15">
    <source>
        <dbReference type="Pfam" id="PF08033"/>
    </source>
</evidence>
<dbReference type="Pfam" id="PF04810">
    <property type="entry name" value="zf-Sec23_Sec24"/>
    <property type="match status" value="1"/>
</dbReference>
<evidence type="ECO:0000313" key="16">
    <source>
        <dbReference type="EMBL" id="KAK9905677.1"/>
    </source>
</evidence>
<comment type="caution">
    <text evidence="16">The sequence shown here is derived from an EMBL/GenBank/DDBJ whole genome shotgun (WGS) entry which is preliminary data.</text>
</comment>
<dbReference type="Gene3D" id="3.40.50.410">
    <property type="entry name" value="von Willebrand factor, type A domain"/>
    <property type="match status" value="1"/>
</dbReference>
<name>A0ABR2YHN7_9CHLO</name>
<dbReference type="SUPFAM" id="SSF53300">
    <property type="entry name" value="vWA-like"/>
    <property type="match status" value="1"/>
</dbReference>
<comment type="similarity">
    <text evidence="1 10">Belongs to the SEC23/SEC24 family. SEC23 subfamily.</text>
</comment>
<dbReference type="InterPro" id="IPR006896">
    <property type="entry name" value="Sec23/24_trunk_dom"/>
</dbReference>
<comment type="function">
    <text evidence="10">Component of the coat protein complex II (COPII) which promotes the formation of transport vesicles from the endoplasmic reticulum (ER). The coat has two main functions, the physical deformation of the endoplasmic reticulum membrane into vesicles and the selection of cargo molecules.</text>
</comment>
<dbReference type="Gene3D" id="1.20.120.730">
    <property type="entry name" value="Sec23/Sec24 helical domain"/>
    <property type="match status" value="1"/>
</dbReference>
<reference evidence="16 17" key="1">
    <citation type="journal article" date="2024" name="Nat. Commun.">
        <title>Phylogenomics reveals the evolutionary origins of lichenization in chlorophyte algae.</title>
        <authorList>
            <person name="Puginier C."/>
            <person name="Libourel C."/>
            <person name="Otte J."/>
            <person name="Skaloud P."/>
            <person name="Haon M."/>
            <person name="Grisel S."/>
            <person name="Petersen M."/>
            <person name="Berrin J.G."/>
            <person name="Delaux P.M."/>
            <person name="Dal Grande F."/>
            <person name="Keller J."/>
        </authorList>
    </citation>
    <scope>NUCLEOTIDE SEQUENCE [LARGE SCALE GENOMIC DNA]</scope>
    <source>
        <strain evidence="16 17">SAG 216-7</strain>
    </source>
</reference>
<dbReference type="EMBL" id="JALJOT010000011">
    <property type="protein sequence ID" value="KAK9905677.1"/>
    <property type="molecule type" value="Genomic_DNA"/>
</dbReference>
<keyword evidence="5 10" id="KW-0862">Zinc</keyword>
<evidence type="ECO:0000256" key="9">
    <source>
        <dbReference type="ARBA" id="ARBA00023329"/>
    </source>
</evidence>
<dbReference type="PANTHER" id="PTHR11141:SF0">
    <property type="entry name" value="PROTEIN TRANSPORT PROTEIN SEC23"/>
    <property type="match status" value="1"/>
</dbReference>
<feature type="domain" description="Gelsolin-like" evidence="11">
    <location>
        <begin position="636"/>
        <end position="721"/>
    </location>
</feature>
<evidence type="ECO:0000259" key="14">
    <source>
        <dbReference type="Pfam" id="PF04815"/>
    </source>
</evidence>
<feature type="domain" description="Sec23/Sec24 beta-sandwich" evidence="15">
    <location>
        <begin position="403"/>
        <end position="505"/>
    </location>
</feature>
<evidence type="ECO:0000256" key="8">
    <source>
        <dbReference type="ARBA" id="ARBA00023136"/>
    </source>
</evidence>
<dbReference type="Pfam" id="PF04815">
    <property type="entry name" value="Sec23_helical"/>
    <property type="match status" value="1"/>
</dbReference>
<feature type="domain" description="Zinc finger Sec23/Sec24-type" evidence="12">
    <location>
        <begin position="54"/>
        <end position="92"/>
    </location>
</feature>
<dbReference type="InterPro" id="IPR036174">
    <property type="entry name" value="Znf_Sec23_Sec24_sf"/>
</dbReference>
<dbReference type="Proteomes" id="UP001491310">
    <property type="component" value="Unassembled WGS sequence"/>
</dbReference>
<evidence type="ECO:0000259" key="13">
    <source>
        <dbReference type="Pfam" id="PF04811"/>
    </source>
</evidence>
<keyword evidence="7 10" id="KW-0653">Protein transport</keyword>
<dbReference type="InterPro" id="IPR036180">
    <property type="entry name" value="Gelsolin-like_dom_sf"/>
</dbReference>
<keyword evidence="9 10" id="KW-0968">Cytoplasmic vesicle</keyword>
<gene>
    <name evidence="16" type="ORF">WJX75_004485</name>
</gene>
<dbReference type="InterPro" id="IPR007123">
    <property type="entry name" value="Gelsolin-like_dom"/>
</dbReference>